<organism evidence="3">
    <name type="scientific">marine sediment metagenome</name>
    <dbReference type="NCBI Taxonomy" id="412755"/>
    <lineage>
        <taxon>unclassified sequences</taxon>
        <taxon>metagenomes</taxon>
        <taxon>ecological metagenomes</taxon>
    </lineage>
</organism>
<feature type="non-terminal residue" evidence="3">
    <location>
        <position position="449"/>
    </location>
</feature>
<dbReference type="Pfam" id="PF06381">
    <property type="entry name" value="Phage_portal_3"/>
    <property type="match status" value="1"/>
</dbReference>
<name>X0T9S9_9ZZZZ</name>
<evidence type="ECO:0000259" key="2">
    <source>
        <dbReference type="Pfam" id="PF06381"/>
    </source>
</evidence>
<gene>
    <name evidence="3" type="ORF">S01H1_09486</name>
</gene>
<dbReference type="EMBL" id="BARS01004846">
    <property type="protein sequence ID" value="GAF84071.1"/>
    <property type="molecule type" value="Genomic_DNA"/>
</dbReference>
<accession>X0T9S9</accession>
<feature type="domain" description="Anti-CBASS protein Acb1-like N-terminal" evidence="2">
    <location>
        <begin position="2"/>
        <end position="192"/>
    </location>
</feature>
<dbReference type="AlphaFoldDB" id="X0T9S9"/>
<protein>
    <submittedName>
        <fullName evidence="3">Uncharacterized protein</fullName>
    </submittedName>
</protein>
<dbReference type="PROSITE" id="PS51996">
    <property type="entry name" value="TR_MART"/>
    <property type="match status" value="1"/>
</dbReference>
<dbReference type="Pfam" id="PF03496">
    <property type="entry name" value="ADPrib_exo_Tox"/>
    <property type="match status" value="1"/>
</dbReference>
<dbReference type="Gene3D" id="3.90.176.10">
    <property type="entry name" value="Toxin ADP-ribosyltransferase, Chain A, domain 1"/>
    <property type="match status" value="1"/>
</dbReference>
<feature type="non-terminal residue" evidence="3">
    <location>
        <position position="1"/>
    </location>
</feature>
<dbReference type="InterPro" id="IPR024459">
    <property type="entry name" value="Acb1-like_N"/>
</dbReference>
<evidence type="ECO:0000259" key="1">
    <source>
        <dbReference type="Pfam" id="PF03496"/>
    </source>
</evidence>
<sequence>PWGDSIYDAMRDTLVNSATASASMAALLPEAKIDVITMPGLSGALATDDGEQRLMKRFQLAALLKGINGMLVLGEGETYDQKTINFAGLPDVHARLLQEVSGAADIPLTRLLGQSPGGLQSTGENDIRNYYDGISAKQEDVLRPILDRIDALLVPSALGSVPDELWWEFNELWQLSEKDQAEVFAKTAAAVKQIADTGLVPDAALADSVVALLDSEGMLPGLASAIAAARTDDEDRSGDLADASQWAGHPVFDNFDPNQPRGPDGRWIRGGETSDIQVSEIEERSLAYYASVGAARINRALYGLNDNIAIFQNDISNIDKVIQRSSLVSDMTVYRGISNFVAEKMGIGLARKGSTLKNISGFMSTSTSRDVALEFKNAGKGILIEISAPKGHPAIDMKSFATLKENEILFPRNSELKVLSYDKKKGLLKTRLERMTGSRKTTVGDAVGA</sequence>
<dbReference type="SUPFAM" id="SSF56399">
    <property type="entry name" value="ADP-ribosylation"/>
    <property type="match status" value="1"/>
</dbReference>
<proteinExistence type="predicted"/>
<reference evidence="3" key="1">
    <citation type="journal article" date="2014" name="Front. Microbiol.">
        <title>High frequency of phylogenetically diverse reductive dehalogenase-homologous genes in deep subseafloor sedimentary metagenomes.</title>
        <authorList>
            <person name="Kawai M."/>
            <person name="Futagami T."/>
            <person name="Toyoda A."/>
            <person name="Takaki Y."/>
            <person name="Nishi S."/>
            <person name="Hori S."/>
            <person name="Arai W."/>
            <person name="Tsubouchi T."/>
            <person name="Morono Y."/>
            <person name="Uchiyama I."/>
            <person name="Ito T."/>
            <person name="Fujiyama A."/>
            <person name="Inagaki F."/>
            <person name="Takami H."/>
        </authorList>
    </citation>
    <scope>NUCLEOTIDE SEQUENCE</scope>
    <source>
        <strain evidence="3">Expedition CK06-06</strain>
    </source>
</reference>
<dbReference type="InterPro" id="IPR003540">
    <property type="entry name" value="ADP-ribosyltransferase"/>
</dbReference>
<dbReference type="GO" id="GO:0005576">
    <property type="term" value="C:extracellular region"/>
    <property type="evidence" value="ECO:0007669"/>
    <property type="project" value="InterPro"/>
</dbReference>
<evidence type="ECO:0000313" key="3">
    <source>
        <dbReference type="EMBL" id="GAF84071.1"/>
    </source>
</evidence>
<comment type="caution">
    <text evidence="3">The sequence shown here is derived from an EMBL/GenBank/DDBJ whole genome shotgun (WGS) entry which is preliminary data.</text>
</comment>
<feature type="domain" description="ADP ribosyltransferase" evidence="1">
    <location>
        <begin position="277"/>
        <end position="423"/>
    </location>
</feature>